<feature type="compositionally biased region" description="Basic and acidic residues" evidence="1">
    <location>
        <begin position="343"/>
        <end position="355"/>
    </location>
</feature>
<evidence type="ECO:0000313" key="2">
    <source>
        <dbReference type="EMBL" id="TNN17066.1"/>
    </source>
</evidence>
<dbReference type="Proteomes" id="UP000311919">
    <property type="component" value="Unassembled WGS sequence"/>
</dbReference>
<organism evidence="2 3">
    <name type="scientific">Schistosoma japonicum</name>
    <name type="common">Blood fluke</name>
    <dbReference type="NCBI Taxonomy" id="6182"/>
    <lineage>
        <taxon>Eukaryota</taxon>
        <taxon>Metazoa</taxon>
        <taxon>Spiralia</taxon>
        <taxon>Lophotrochozoa</taxon>
        <taxon>Platyhelminthes</taxon>
        <taxon>Trematoda</taxon>
        <taxon>Digenea</taxon>
        <taxon>Strigeidida</taxon>
        <taxon>Schistosomatoidea</taxon>
        <taxon>Schistosomatidae</taxon>
        <taxon>Schistosoma</taxon>
    </lineage>
</organism>
<feature type="region of interest" description="Disordered" evidence="1">
    <location>
        <begin position="277"/>
        <end position="380"/>
    </location>
</feature>
<sequence>MYNYERRKPLTDLQIKNRLSKLPILEQFDFLHGSDVLLDRESAITLDLLAELRGNLHNALINIKNELLSNDFVEEENVEDKPLPFDTTTRLGQRLAKVAKVFIDSLKRPETDSSINKPSVKSTSTEALSESPREIKSIRNKKSGKFANLVTSIQHQKQLATIQPNNLPDLPEHEQDRQARSYLKEKLSDDLSDAAKREQEILMEKMKLQAMRFTSESVRQQDKIDMRINKAKGSKKAINDMPTDVVISQLLDRSHQLDEIYVKDREEHETALTVRIQQEQRLKSDHKYPRDDGKLAGNKSNQLDNKRFKMKRPLPDLGYEKSHQEHETELTERDQHQEDDEKLSEKKSKRLDNKQSKLKRPLPKLEDSNNQVEGNSGKNL</sequence>
<name>A0A4Z2DKP1_SCHJA</name>
<evidence type="ECO:0000313" key="3">
    <source>
        <dbReference type="Proteomes" id="UP000311919"/>
    </source>
</evidence>
<feature type="region of interest" description="Disordered" evidence="1">
    <location>
        <begin position="110"/>
        <end position="133"/>
    </location>
</feature>
<protein>
    <submittedName>
        <fullName evidence="2">Uncharacterized protein</fullName>
    </submittedName>
</protein>
<feature type="compositionally biased region" description="Polar residues" evidence="1">
    <location>
        <begin position="112"/>
        <end position="128"/>
    </location>
</feature>
<dbReference type="OrthoDB" id="6254982at2759"/>
<proteinExistence type="predicted"/>
<feature type="compositionally biased region" description="Polar residues" evidence="1">
    <location>
        <begin position="368"/>
        <end position="380"/>
    </location>
</feature>
<dbReference type="AlphaFoldDB" id="A0A4Z2DKP1"/>
<evidence type="ECO:0000256" key="1">
    <source>
        <dbReference type="SAM" id="MobiDB-lite"/>
    </source>
</evidence>
<feature type="compositionally biased region" description="Basic and acidic residues" evidence="1">
    <location>
        <begin position="318"/>
        <end position="336"/>
    </location>
</feature>
<keyword evidence="3" id="KW-1185">Reference proteome</keyword>
<feature type="compositionally biased region" description="Basic and acidic residues" evidence="1">
    <location>
        <begin position="278"/>
        <end position="294"/>
    </location>
</feature>
<accession>A0A4Z2DKP1</accession>
<reference evidence="2 3" key="1">
    <citation type="submission" date="2019-03" db="EMBL/GenBank/DDBJ databases">
        <title>An improved genome assembly of the fluke Schistosoma japonicum.</title>
        <authorList>
            <person name="Hu W."/>
            <person name="Luo F."/>
            <person name="Yin M."/>
            <person name="Mo X."/>
            <person name="Sun C."/>
            <person name="Wu Q."/>
            <person name="Zhu B."/>
            <person name="Xiang M."/>
            <person name="Wang J."/>
            <person name="Wang Y."/>
            <person name="Zhang T."/>
            <person name="Xu B."/>
            <person name="Zheng H."/>
            <person name="Feng Z."/>
        </authorList>
    </citation>
    <scope>NUCLEOTIDE SEQUENCE [LARGE SCALE GENOMIC DNA]</scope>
    <source>
        <strain evidence="2">HuSjv2</strain>
        <tissue evidence="2">Worms</tissue>
    </source>
</reference>
<comment type="caution">
    <text evidence="2">The sequence shown here is derived from an EMBL/GenBank/DDBJ whole genome shotgun (WGS) entry which is preliminary data.</text>
</comment>
<gene>
    <name evidence="2" type="ORF">EWB00_011423</name>
</gene>
<dbReference type="EMBL" id="SKCS01000099">
    <property type="protein sequence ID" value="TNN17066.1"/>
    <property type="molecule type" value="Genomic_DNA"/>
</dbReference>